<gene>
    <name evidence="1" type="ORF">CVP28_00345</name>
    <name evidence="3" type="ORF">F2A86_11685</name>
    <name evidence="2" type="ORF">F2B06_11680</name>
</gene>
<evidence type="ECO:0000313" key="1">
    <source>
        <dbReference type="EMBL" id="EBU3491810.1"/>
    </source>
</evidence>
<dbReference type="AlphaFoldDB" id="A0A5T5TC50"/>
<dbReference type="Pfam" id="PF13876">
    <property type="entry name" value="Phage_gp49_66"/>
    <property type="match status" value="1"/>
</dbReference>
<comment type="caution">
    <text evidence="2">The sequence shown here is derived from an EMBL/GenBank/DDBJ whole genome shotgun (WGS) entry which is preliminary data.</text>
</comment>
<evidence type="ECO:0000313" key="2">
    <source>
        <dbReference type="EMBL" id="ECR6708870.1"/>
    </source>
</evidence>
<name>A0A5T5TC50_SALER</name>
<dbReference type="InterPro" id="IPR025915">
    <property type="entry name" value="Phage_gp49_66"/>
</dbReference>
<protein>
    <submittedName>
        <fullName evidence="2">Uncharacterized protein</fullName>
    </submittedName>
</protein>
<sequence>MVSTASPALSCMAIEQEIQAKGLTAPRVTRDDMIANIANTEIVKHVSVTGQVLRWAILTAKNGFAVTGKPSCSVSSENDNEEIGVKIAIENAEGEMWALMGYALKQRLHDTGGHTEDENFEHFLSYTGFHDEKPEVIEKLRKAYSDGGYALQWKSE</sequence>
<evidence type="ECO:0000313" key="3">
    <source>
        <dbReference type="EMBL" id="ECR6774828.1"/>
    </source>
</evidence>
<reference evidence="2" key="1">
    <citation type="submission" date="2019-09" db="EMBL/GenBank/DDBJ databases">
        <authorList>
            <consortium name="GenomeTrakr network: Whole genome sequencing for foodborne pathogen traceback"/>
        </authorList>
    </citation>
    <scope>NUCLEOTIDE SEQUENCE</scope>
    <source>
        <strain evidence="3">ADRDL-2812</strain>
        <strain evidence="2">ADRDL-2854</strain>
        <strain evidence="1">CFSAN071823</strain>
    </source>
</reference>
<organism evidence="2">
    <name type="scientific">Salmonella enterica</name>
    <name type="common">Salmonella choleraesuis</name>
    <dbReference type="NCBI Taxonomy" id="28901"/>
    <lineage>
        <taxon>Bacteria</taxon>
        <taxon>Pseudomonadati</taxon>
        <taxon>Pseudomonadota</taxon>
        <taxon>Gammaproteobacteria</taxon>
        <taxon>Enterobacterales</taxon>
        <taxon>Enterobacteriaceae</taxon>
        <taxon>Salmonella</taxon>
    </lineage>
</organism>
<proteinExistence type="predicted"/>
<dbReference type="EMBL" id="AAHBTL010000001">
    <property type="protein sequence ID" value="EBU3491810.1"/>
    <property type="molecule type" value="Genomic_DNA"/>
</dbReference>
<dbReference type="EMBL" id="AAKHAR010000035">
    <property type="protein sequence ID" value="ECR6774828.1"/>
    <property type="molecule type" value="Genomic_DNA"/>
</dbReference>
<dbReference type="EMBL" id="AAKGZS010000032">
    <property type="protein sequence ID" value="ECR6708870.1"/>
    <property type="molecule type" value="Genomic_DNA"/>
</dbReference>
<accession>A0A5T5TC50</accession>